<dbReference type="EMBL" id="AWVF01000075">
    <property type="protein sequence ID" value="ERJ96995.1"/>
    <property type="molecule type" value="Genomic_DNA"/>
</dbReference>
<accession>U2KY13</accession>
<evidence type="ECO:0000313" key="1">
    <source>
        <dbReference type="EMBL" id="ERJ96995.1"/>
    </source>
</evidence>
<proteinExistence type="predicted"/>
<dbReference type="Proteomes" id="UP000016662">
    <property type="component" value="Unassembled WGS sequence"/>
</dbReference>
<dbReference type="PATRIC" id="fig|411473.3.peg.491"/>
<comment type="caution">
    <text evidence="1">The sequence shown here is derived from an EMBL/GenBank/DDBJ whole genome shotgun (WGS) entry which is preliminary data.</text>
</comment>
<gene>
    <name evidence="1" type="ORF">RUMCAL_00623</name>
</gene>
<dbReference type="AlphaFoldDB" id="U2KY13"/>
<evidence type="ECO:0000313" key="2">
    <source>
        <dbReference type="Proteomes" id="UP000016662"/>
    </source>
</evidence>
<dbReference type="HOGENOM" id="CLU_2384359_0_0_9"/>
<reference evidence="1 2" key="1">
    <citation type="submission" date="2013-07" db="EMBL/GenBank/DDBJ databases">
        <authorList>
            <person name="Weinstock G."/>
            <person name="Sodergren E."/>
            <person name="Wylie T."/>
            <person name="Fulton L."/>
            <person name="Fulton R."/>
            <person name="Fronick C."/>
            <person name="O'Laughlin M."/>
            <person name="Godfrey J."/>
            <person name="Miner T."/>
            <person name="Herter B."/>
            <person name="Appelbaum E."/>
            <person name="Cordes M."/>
            <person name="Lek S."/>
            <person name="Wollam A."/>
            <person name="Pepin K.H."/>
            <person name="Palsikar V.B."/>
            <person name="Mitreva M."/>
            <person name="Wilson R.K."/>
        </authorList>
    </citation>
    <scope>NUCLEOTIDE SEQUENCE [LARGE SCALE GENOMIC DNA]</scope>
    <source>
        <strain evidence="1 2">ATCC 27760</strain>
    </source>
</reference>
<protein>
    <submittedName>
        <fullName evidence="1">Uncharacterized protein</fullName>
    </submittedName>
</protein>
<sequence>MNVLIKQTCMTFDPDYGTIESISYSTTLTADMPVTDAILIITDFVDNCLKHVVKRNNANYTEGALASVSTDGDTYSFAVKGEPKNTETEFDFEV</sequence>
<keyword evidence="2" id="KW-1185">Reference proteome</keyword>
<organism evidence="1 2">
    <name type="scientific">Ruminococcus callidus ATCC 27760</name>
    <dbReference type="NCBI Taxonomy" id="411473"/>
    <lineage>
        <taxon>Bacteria</taxon>
        <taxon>Bacillati</taxon>
        <taxon>Bacillota</taxon>
        <taxon>Clostridia</taxon>
        <taxon>Eubacteriales</taxon>
        <taxon>Oscillospiraceae</taxon>
        <taxon>Ruminococcus</taxon>
    </lineage>
</organism>
<name>U2KY13_9FIRM</name>
<dbReference type="RefSeq" id="WP_021682046.1">
    <property type="nucleotide sequence ID" value="NZ_KI260392.1"/>
</dbReference>